<sequence>MNAQIQPVTTASDKPKAYGARGPAGQRMAAVWVPNWPLLVAMLAHNLDATQPAVLQRGRQVHVVSAAARAFGVRRHMALRAAQELCPQLHILDEDPDLAAREFEYIAQVVETIVPAVEIIRPGLLLFAARGATKFYGSEDAVCAAVIEALADRAQCEAQVGVANGILATILAARTMRVVAQDQTQEFLGPRPLTDLTYAAVTNQQQVALGQFLSLQQRLGIKTFGALAALPHAHVHTRFGDIGAWAHRLASGLDIREQSPTRQEPDITVSNALDPPVDRIDTAAFAARSLAQELHRILLEGSVTGSRIEIMATTSAGEELTRTWRTDDSALGAMSAARITQRVRWQLEGWLTASSIAQQRRRKAALAVSEIRAVPGSVSGASESQETLEHPEPVTLTRLQLTAQFVVPTQTHQESLWGRSDGANRRAQSAIERVQDLLGPHAVLALAPAGGHTYQDRITSGWWANQEAPARDGKQTWPGQLPSPAPATLFQDPWDIVVVDERNLLVTFNNRLGMSASPYAVIQTDPRWGVAKVAQPVRNWAGPWPIRTRWWTEQAQHCVYLQLVLDHQPALLAVYRQGNWYCEGIYD</sequence>
<comment type="similarity">
    <text evidence="1">Belongs to the DNA polymerase type-Y family.</text>
</comment>
<dbReference type="Gene3D" id="3.30.70.270">
    <property type="match status" value="1"/>
</dbReference>
<evidence type="ECO:0000313" key="6">
    <source>
        <dbReference type="EMBL" id="XBH22826.1"/>
    </source>
</evidence>
<dbReference type="InterPro" id="IPR050356">
    <property type="entry name" value="SulA_CellDiv_inhibitor"/>
</dbReference>
<evidence type="ECO:0000256" key="4">
    <source>
        <dbReference type="SAM" id="MobiDB-lite"/>
    </source>
</evidence>
<reference evidence="6" key="1">
    <citation type="submission" date="2024-02" db="EMBL/GenBank/DDBJ databases">
        <title>Tomenella chthoni gen. nov. sp. nov., a member of the family Jonesiaceae isolated from bat guano.</title>
        <authorList>
            <person name="Miller S.L."/>
            <person name="King J."/>
            <person name="Sankaranarayanan K."/>
            <person name="Lawson P.A."/>
        </authorList>
    </citation>
    <scope>NUCLEOTIDE SEQUENCE</scope>
    <source>
        <strain evidence="6">BS-20</strain>
    </source>
</reference>
<dbReference type="GO" id="GO:0006281">
    <property type="term" value="P:DNA repair"/>
    <property type="evidence" value="ECO:0007669"/>
    <property type="project" value="InterPro"/>
</dbReference>
<keyword evidence="2" id="KW-0227">DNA damage</keyword>
<evidence type="ECO:0000256" key="3">
    <source>
        <dbReference type="ARBA" id="ARBA00025589"/>
    </source>
</evidence>
<dbReference type="PANTHER" id="PTHR35369">
    <property type="entry name" value="BLR3025 PROTEIN-RELATED"/>
    <property type="match status" value="1"/>
</dbReference>
<dbReference type="EMBL" id="CP146203">
    <property type="protein sequence ID" value="XBH22826.1"/>
    <property type="molecule type" value="Genomic_DNA"/>
</dbReference>
<dbReference type="AlphaFoldDB" id="A0AAU7DZA3"/>
<organism evidence="6">
    <name type="scientific">Jonesiaceae bacterium BS-20</name>
    <dbReference type="NCBI Taxonomy" id="3120821"/>
    <lineage>
        <taxon>Bacteria</taxon>
        <taxon>Bacillati</taxon>
        <taxon>Actinomycetota</taxon>
        <taxon>Actinomycetes</taxon>
        <taxon>Micrococcales</taxon>
        <taxon>Jonesiaceae</taxon>
    </lineage>
</organism>
<dbReference type="Pfam" id="PF00817">
    <property type="entry name" value="IMS"/>
    <property type="match status" value="1"/>
</dbReference>
<dbReference type="InterPro" id="IPR001126">
    <property type="entry name" value="UmuC"/>
</dbReference>
<dbReference type="PROSITE" id="PS50173">
    <property type="entry name" value="UMUC"/>
    <property type="match status" value="1"/>
</dbReference>
<comment type="function">
    <text evidence="3">Poorly processive, error-prone DNA polymerase involved in untargeted mutagenesis. Copies undamaged DNA at stalled replication forks, which arise in vivo from mismatched or misaligned primer ends. These misaligned primers can be extended by PolIV. Exhibits no 3'-5' exonuclease (proofreading) activity. May be involved in translesional synthesis, in conjunction with the beta clamp from PolIII.</text>
</comment>
<feature type="domain" description="UmuC" evidence="5">
    <location>
        <begin position="61"/>
        <end position="177"/>
    </location>
</feature>
<protein>
    <submittedName>
        <fullName evidence="6">DNA polymerase Y family protein</fullName>
    </submittedName>
</protein>
<gene>
    <name evidence="6" type="ORF">V5R04_06320</name>
</gene>
<feature type="region of interest" description="Disordered" evidence="4">
    <location>
        <begin position="1"/>
        <end position="20"/>
    </location>
</feature>
<proteinExistence type="inferred from homology"/>
<evidence type="ECO:0000259" key="5">
    <source>
        <dbReference type="PROSITE" id="PS50173"/>
    </source>
</evidence>
<evidence type="ECO:0000256" key="1">
    <source>
        <dbReference type="ARBA" id="ARBA00010945"/>
    </source>
</evidence>
<accession>A0AAU7DZA3</accession>
<name>A0AAU7DZA3_9MICO</name>
<dbReference type="SUPFAM" id="SSF56672">
    <property type="entry name" value="DNA/RNA polymerases"/>
    <property type="match status" value="1"/>
</dbReference>
<dbReference type="PANTHER" id="PTHR35369:SF2">
    <property type="entry name" value="BLR3025 PROTEIN"/>
    <property type="match status" value="1"/>
</dbReference>
<dbReference type="Gene3D" id="3.40.1170.60">
    <property type="match status" value="1"/>
</dbReference>
<dbReference type="CDD" id="cd03468">
    <property type="entry name" value="PolY_like"/>
    <property type="match status" value="1"/>
</dbReference>
<dbReference type="InterPro" id="IPR043502">
    <property type="entry name" value="DNA/RNA_pol_sf"/>
</dbReference>
<dbReference type="InterPro" id="IPR043128">
    <property type="entry name" value="Rev_trsase/Diguanyl_cyclase"/>
</dbReference>
<evidence type="ECO:0000256" key="2">
    <source>
        <dbReference type="ARBA" id="ARBA00022763"/>
    </source>
</evidence>
<feature type="compositionally biased region" description="Polar residues" evidence="4">
    <location>
        <begin position="1"/>
        <end position="12"/>
    </location>
</feature>